<dbReference type="InterPro" id="IPR037128">
    <property type="entry name" value="Quinolinate_PRibosylTase_N_sf"/>
</dbReference>
<dbReference type="InterPro" id="IPR036068">
    <property type="entry name" value="Nicotinate_pribotase-like_C"/>
</dbReference>
<organism evidence="9 10">
    <name type="scientific">Mycoplasmopsis pullorum</name>
    <dbReference type="NCBI Taxonomy" id="48003"/>
    <lineage>
        <taxon>Bacteria</taxon>
        <taxon>Bacillati</taxon>
        <taxon>Mycoplasmatota</taxon>
        <taxon>Mycoplasmoidales</taxon>
        <taxon>Metamycoplasmataceae</taxon>
        <taxon>Mycoplasmopsis</taxon>
    </lineage>
</organism>
<dbReference type="EMBL" id="CP017813">
    <property type="protein sequence ID" value="APJ38259.1"/>
    <property type="molecule type" value="Genomic_DNA"/>
</dbReference>
<dbReference type="AlphaFoldDB" id="A0A1L4FRP5"/>
<evidence type="ECO:0000256" key="2">
    <source>
        <dbReference type="ARBA" id="ARBA00013236"/>
    </source>
</evidence>
<name>A0A1L4FRP5_9BACT</name>
<dbReference type="Gene3D" id="3.20.20.70">
    <property type="entry name" value="Aldolase class I"/>
    <property type="match status" value="1"/>
</dbReference>
<keyword evidence="5" id="KW-0662">Pyridine nucleotide biosynthesis</keyword>
<dbReference type="Pfam" id="PF02749">
    <property type="entry name" value="QRPTase_N"/>
    <property type="match status" value="1"/>
</dbReference>
<accession>A0A1L4FRP5</accession>
<dbReference type="EC" id="6.3.4.21" evidence="2"/>
<dbReference type="STRING" id="48003.BLA55_00990"/>
<dbReference type="UniPathway" id="UPA00253">
    <property type="reaction ID" value="UER00457"/>
</dbReference>
<evidence type="ECO:0000256" key="5">
    <source>
        <dbReference type="ARBA" id="ARBA00022642"/>
    </source>
</evidence>
<dbReference type="GO" id="GO:0004516">
    <property type="term" value="F:nicotinate phosphoribosyltransferase activity"/>
    <property type="evidence" value="ECO:0007669"/>
    <property type="project" value="UniProtKB-EC"/>
</dbReference>
<dbReference type="InterPro" id="IPR007229">
    <property type="entry name" value="Nic_PRibTrfase-Fam"/>
</dbReference>
<evidence type="ECO:0000313" key="9">
    <source>
        <dbReference type="EMBL" id="APJ38259.1"/>
    </source>
</evidence>
<dbReference type="InterPro" id="IPR013785">
    <property type="entry name" value="Aldolase_TIM"/>
</dbReference>
<evidence type="ECO:0000256" key="7">
    <source>
        <dbReference type="ARBA" id="ARBA00048668"/>
    </source>
</evidence>
<evidence type="ECO:0000259" key="8">
    <source>
        <dbReference type="Pfam" id="PF02749"/>
    </source>
</evidence>
<protein>
    <recommendedName>
        <fullName evidence="2">nicotinate phosphoribosyltransferase</fullName>
        <ecNumber evidence="2">6.3.4.21</ecNumber>
    </recommendedName>
</protein>
<sequence>MDKRQFIASYFEKTKTILEHEKPNNVIILQFFQRKDNAMLAGMSEVLELLKNETDTSKYKIRYIPDGTIINNLDIVLELEGNYQDFGIWEGMIDGILARSTSIATNAYSCVQAAQGKPVIFMGDRADHYLNQFVDGKAVALAGVKLVSTPAQKFIDSDEVFGSVPHVLLQGFNGDVVAAMQAYHKHFPNNKLIALIDYHNDIISDAKKVWDAMGTKVWGVRIDTSKNMIDHMFDNEEPHYGVNVEQVKRLRKALDEIGATSYKIVVSSGFDAKKIAHFEAEGAPVDYYGVGASIFKLNNSFSADATVLNGQLEAKEGREYRKNENLKEFN</sequence>
<dbReference type="PANTHER" id="PTHR43202">
    <property type="entry name" value="NICOTINATE-NUCLEOTIDE PYROPHOSPHORYLASE"/>
    <property type="match status" value="1"/>
</dbReference>
<comment type="catalytic activity">
    <reaction evidence="6">
        <text>nicotinate beta-D-ribonucleotide + CO2 + diphosphate = quinolinate + 5-phospho-alpha-D-ribose 1-diphosphate + 2 H(+)</text>
        <dbReference type="Rhea" id="RHEA:12733"/>
        <dbReference type="ChEBI" id="CHEBI:15378"/>
        <dbReference type="ChEBI" id="CHEBI:16526"/>
        <dbReference type="ChEBI" id="CHEBI:29959"/>
        <dbReference type="ChEBI" id="CHEBI:33019"/>
        <dbReference type="ChEBI" id="CHEBI:57502"/>
        <dbReference type="ChEBI" id="CHEBI:58017"/>
        <dbReference type="EC" id="2.4.2.19"/>
    </reaction>
</comment>
<keyword evidence="4" id="KW-0436">Ligase</keyword>
<comment type="pathway">
    <text evidence="1">Cofactor biosynthesis; NAD(+) biosynthesis; nicotinate D-ribonucleotide from nicotinate: step 1/1.</text>
</comment>
<evidence type="ECO:0000256" key="4">
    <source>
        <dbReference type="ARBA" id="ARBA00022598"/>
    </source>
</evidence>
<reference evidence="10" key="1">
    <citation type="submission" date="2016-10" db="EMBL/GenBank/DDBJ databases">
        <authorList>
            <person name="Beylefeld A."/>
            <person name="Abolnik C."/>
        </authorList>
    </citation>
    <scope>NUCLEOTIDE SEQUENCE [LARGE SCALE GENOMIC DNA]</scope>
    <source>
        <strain evidence="10">B359_6</strain>
    </source>
</reference>
<evidence type="ECO:0000313" key="10">
    <source>
        <dbReference type="Proteomes" id="UP000184322"/>
    </source>
</evidence>
<evidence type="ECO:0000256" key="3">
    <source>
        <dbReference type="ARBA" id="ARBA00022553"/>
    </source>
</evidence>
<dbReference type="PIRSF" id="PIRSF000484">
    <property type="entry name" value="NAPRT"/>
    <property type="match status" value="1"/>
</dbReference>
<keyword evidence="10" id="KW-1185">Reference proteome</keyword>
<dbReference type="OrthoDB" id="9770610at2"/>
<dbReference type="NCBIfam" id="NF005529">
    <property type="entry name" value="PRK07188.1"/>
    <property type="match status" value="1"/>
</dbReference>
<dbReference type="GO" id="GO:0009435">
    <property type="term" value="P:NAD+ biosynthetic process"/>
    <property type="evidence" value="ECO:0007669"/>
    <property type="project" value="UniProtKB-UniPathway"/>
</dbReference>
<dbReference type="InterPro" id="IPR022412">
    <property type="entry name" value="Quinolinate_PRibosylTrfase_N"/>
</dbReference>
<dbReference type="SUPFAM" id="SSF51690">
    <property type="entry name" value="Nicotinate/Quinolinate PRTase C-terminal domain-like"/>
    <property type="match status" value="1"/>
</dbReference>
<comment type="catalytic activity">
    <reaction evidence="7">
        <text>5-phospho-alpha-D-ribose 1-diphosphate + nicotinate + ATP + H2O = nicotinate beta-D-ribonucleotide + ADP + phosphate + diphosphate</text>
        <dbReference type="Rhea" id="RHEA:36163"/>
        <dbReference type="ChEBI" id="CHEBI:15377"/>
        <dbReference type="ChEBI" id="CHEBI:30616"/>
        <dbReference type="ChEBI" id="CHEBI:32544"/>
        <dbReference type="ChEBI" id="CHEBI:33019"/>
        <dbReference type="ChEBI" id="CHEBI:43474"/>
        <dbReference type="ChEBI" id="CHEBI:57502"/>
        <dbReference type="ChEBI" id="CHEBI:58017"/>
        <dbReference type="ChEBI" id="CHEBI:456216"/>
        <dbReference type="EC" id="6.3.4.21"/>
    </reaction>
</comment>
<dbReference type="KEGG" id="mpul:BLA55_00990"/>
<dbReference type="Gene3D" id="3.90.1170.20">
    <property type="entry name" value="Quinolinate phosphoribosyl transferase, N-terminal domain"/>
    <property type="match status" value="1"/>
</dbReference>
<gene>
    <name evidence="9" type="ORF">BLA55_00990</name>
</gene>
<evidence type="ECO:0000256" key="6">
    <source>
        <dbReference type="ARBA" id="ARBA00047445"/>
    </source>
</evidence>
<keyword evidence="9" id="KW-0328">Glycosyltransferase</keyword>
<keyword evidence="3" id="KW-0597">Phosphoprotein</keyword>
<dbReference type="PANTHER" id="PTHR43202:SF1">
    <property type="entry name" value="NICOTINATE PHOSPHORIBOSYLTRANSFERASE"/>
    <property type="match status" value="1"/>
</dbReference>
<dbReference type="RefSeq" id="WP_073372263.1">
    <property type="nucleotide sequence ID" value="NZ_CP017813.1"/>
</dbReference>
<keyword evidence="9" id="KW-0808">Transferase</keyword>
<dbReference type="SUPFAM" id="SSF54675">
    <property type="entry name" value="Nicotinate/Quinolinate PRTase N-terminal domain-like"/>
    <property type="match status" value="1"/>
</dbReference>
<evidence type="ECO:0000256" key="1">
    <source>
        <dbReference type="ARBA" id="ARBA00004952"/>
    </source>
</evidence>
<dbReference type="Proteomes" id="UP000184322">
    <property type="component" value="Chromosome"/>
</dbReference>
<feature type="domain" description="Quinolinate phosphoribosyl transferase N-terminal" evidence="8">
    <location>
        <begin position="14"/>
        <end position="100"/>
    </location>
</feature>
<dbReference type="GO" id="GO:0004514">
    <property type="term" value="F:nicotinate-nucleotide diphosphorylase (carboxylating) activity"/>
    <property type="evidence" value="ECO:0007669"/>
    <property type="project" value="UniProtKB-EC"/>
</dbReference>
<proteinExistence type="predicted"/>
<dbReference type="InterPro" id="IPR053190">
    <property type="entry name" value="NAPRTase-like"/>
</dbReference>